<evidence type="ECO:0000256" key="4">
    <source>
        <dbReference type="ARBA" id="ARBA00025742"/>
    </source>
</evidence>
<keyword evidence="1" id="KW-0479">Metal-binding</keyword>
<evidence type="ECO:0000313" key="7">
    <source>
        <dbReference type="Proteomes" id="UP000244162"/>
    </source>
</evidence>
<comment type="similarity">
    <text evidence="4">Belongs to the cyclic nucleotide phosphodiesterase class-III family.</text>
</comment>
<proteinExistence type="inferred from homology"/>
<dbReference type="SUPFAM" id="SSF56300">
    <property type="entry name" value="Metallo-dependent phosphatases"/>
    <property type="match status" value="1"/>
</dbReference>
<dbReference type="PANTHER" id="PTHR42988">
    <property type="entry name" value="PHOSPHOHYDROLASE"/>
    <property type="match status" value="1"/>
</dbReference>
<evidence type="ECO:0000259" key="5">
    <source>
        <dbReference type="Pfam" id="PF00149"/>
    </source>
</evidence>
<keyword evidence="3" id="KW-0408">Iron</keyword>
<dbReference type="Proteomes" id="UP000244162">
    <property type="component" value="Unassembled WGS sequence"/>
</dbReference>
<comment type="caution">
    <text evidence="6">The sequence shown here is derived from an EMBL/GenBank/DDBJ whole genome shotgun (WGS) entry which is preliminary data.</text>
</comment>
<dbReference type="InterPro" id="IPR029052">
    <property type="entry name" value="Metallo-depent_PP-like"/>
</dbReference>
<evidence type="ECO:0000256" key="1">
    <source>
        <dbReference type="ARBA" id="ARBA00022723"/>
    </source>
</evidence>
<keyword evidence="7" id="KW-1185">Reference proteome</keyword>
<accession>A0A2T5FYT5</accession>
<evidence type="ECO:0000256" key="3">
    <source>
        <dbReference type="ARBA" id="ARBA00023004"/>
    </source>
</evidence>
<sequence>MAARLFHVSDLHFGRADQEALDWFAGRVAAERPDAVICTGDLTMRARSAEYAAAAKWLARLDVPLMVQPGNHDLPYFNPAARFLAPYGRYRRMARAIERPLDVHGVWLVPLKTTARFQWRWNWSWGVVSRSGLVAAIDLLRARPPDHVAIVACHHPLVDTDGHSRHGETLRGKDALAALAAAGADAVLSGHVHDPFDRRWPLADGGAIRLIGAGTLSERVRSTRPSFNELIVEDGALDVRLRILGEVARA</sequence>
<gene>
    <name evidence="6" type="ORF">CLG96_08655</name>
</gene>
<evidence type="ECO:0000256" key="2">
    <source>
        <dbReference type="ARBA" id="ARBA00022801"/>
    </source>
</evidence>
<dbReference type="GO" id="GO:0016787">
    <property type="term" value="F:hydrolase activity"/>
    <property type="evidence" value="ECO:0007669"/>
    <property type="project" value="UniProtKB-KW"/>
</dbReference>
<dbReference type="Gene3D" id="3.60.21.10">
    <property type="match status" value="1"/>
</dbReference>
<dbReference type="InterPro" id="IPR050884">
    <property type="entry name" value="CNP_phosphodiesterase-III"/>
</dbReference>
<dbReference type="OrthoDB" id="651281at2"/>
<dbReference type="PANTHER" id="PTHR42988:SF2">
    <property type="entry name" value="CYCLIC NUCLEOTIDE PHOSPHODIESTERASE CBUA0032-RELATED"/>
    <property type="match status" value="1"/>
</dbReference>
<dbReference type="GO" id="GO:0046872">
    <property type="term" value="F:metal ion binding"/>
    <property type="evidence" value="ECO:0007669"/>
    <property type="project" value="UniProtKB-KW"/>
</dbReference>
<dbReference type="RefSeq" id="WP_107967673.1">
    <property type="nucleotide sequence ID" value="NZ_NWBU01000007.1"/>
</dbReference>
<name>A0A2T5FYT5_9SPHN</name>
<dbReference type="AlphaFoldDB" id="A0A2T5FYT5"/>
<keyword evidence="2" id="KW-0378">Hydrolase</keyword>
<protein>
    <submittedName>
        <fullName evidence="6">Metallophosphoesterase</fullName>
    </submittedName>
</protein>
<reference evidence="6 7" key="1">
    <citation type="submission" date="2017-09" db="EMBL/GenBank/DDBJ databases">
        <title>Sphingomonas panjinensis sp.nov., isolated from oil-contaminated soil.</title>
        <authorList>
            <person name="Wang L."/>
            <person name="Chen L."/>
        </authorList>
    </citation>
    <scope>NUCLEOTIDE SEQUENCE [LARGE SCALE GENOMIC DNA]</scope>
    <source>
        <strain evidence="6 7">FW-11</strain>
    </source>
</reference>
<evidence type="ECO:0000313" key="6">
    <source>
        <dbReference type="EMBL" id="PTQ11681.1"/>
    </source>
</evidence>
<organism evidence="6 7">
    <name type="scientific">Sphingomonas oleivorans</name>
    <dbReference type="NCBI Taxonomy" id="1735121"/>
    <lineage>
        <taxon>Bacteria</taxon>
        <taxon>Pseudomonadati</taxon>
        <taxon>Pseudomonadota</taxon>
        <taxon>Alphaproteobacteria</taxon>
        <taxon>Sphingomonadales</taxon>
        <taxon>Sphingomonadaceae</taxon>
        <taxon>Sphingomonas</taxon>
    </lineage>
</organism>
<dbReference type="EMBL" id="NWBU01000007">
    <property type="protein sequence ID" value="PTQ11681.1"/>
    <property type="molecule type" value="Genomic_DNA"/>
</dbReference>
<feature type="domain" description="Calcineurin-like phosphoesterase" evidence="5">
    <location>
        <begin position="4"/>
        <end position="195"/>
    </location>
</feature>
<dbReference type="Pfam" id="PF00149">
    <property type="entry name" value="Metallophos"/>
    <property type="match status" value="1"/>
</dbReference>
<dbReference type="InterPro" id="IPR004843">
    <property type="entry name" value="Calcineurin-like_PHP"/>
</dbReference>